<dbReference type="Proteomes" id="UP000694407">
    <property type="component" value="Unplaced"/>
</dbReference>
<evidence type="ECO:0000313" key="3">
    <source>
        <dbReference type="Ensembl" id="ENSMMMP00000010315.1"/>
    </source>
</evidence>
<accession>A0A8C5Z770</accession>
<sequence length="422" mass="44217">MAPRPRAHGLLLLLLLLNLGAGPALGRGLPRPLEDSEPHLTPGAHPKGPVGSVSQASDFLWENPSDEGPWHSDVPQVPAEGPERPADSPLGPALHGPKAAHGIQGERLPVTDDLQIVRGPSSQGWTGPPDSQEPPEPEAAVPHPVGLPHLPFIPTPKLQLRVATVPPLPQEPQGQAEQPPPRDEGPKAKAKIRLPQTSPSDPQGPPHTLEPHAGAVKRPVLEEEVGHEEDFQEAVQGPLFTQQDPAVPNAGSVSPVEVALTREAGSRPDLALARSLPPAEELPVEPPKKTGAGETWEVSSPGPQPMQTDLPDVKDPPGPQPTHPPASEAPDGQPKPAAMNGANPISPQRVRGAMEVPGTPKSLIPGLLDPGPATNQTESPMGALQPGEGMAGGLGGEGILCSIIRNPCDVRRGERELRSNWR</sequence>
<organism evidence="3 4">
    <name type="scientific">Marmota marmota marmota</name>
    <name type="common">Alpine marmot</name>
    <dbReference type="NCBI Taxonomy" id="9994"/>
    <lineage>
        <taxon>Eukaryota</taxon>
        <taxon>Metazoa</taxon>
        <taxon>Chordata</taxon>
        <taxon>Craniata</taxon>
        <taxon>Vertebrata</taxon>
        <taxon>Euteleostomi</taxon>
        <taxon>Mammalia</taxon>
        <taxon>Eutheria</taxon>
        <taxon>Euarchontoglires</taxon>
        <taxon>Glires</taxon>
        <taxon>Rodentia</taxon>
        <taxon>Sciuromorpha</taxon>
        <taxon>Sciuridae</taxon>
        <taxon>Xerinae</taxon>
        <taxon>Marmotini</taxon>
        <taxon>Marmota</taxon>
    </lineage>
</organism>
<dbReference type="PANTHER" id="PTHR47400">
    <property type="entry name" value="PROLINE-RICH TRANSMEMBRANE PROTEIN 3"/>
    <property type="match status" value="1"/>
</dbReference>
<feature type="region of interest" description="Disordered" evidence="1">
    <location>
        <begin position="28"/>
        <end position="390"/>
    </location>
</feature>
<evidence type="ECO:0000256" key="1">
    <source>
        <dbReference type="SAM" id="MobiDB-lite"/>
    </source>
</evidence>
<feature type="compositionally biased region" description="Acidic residues" evidence="1">
    <location>
        <begin position="222"/>
        <end position="232"/>
    </location>
</feature>
<proteinExistence type="predicted"/>
<keyword evidence="2" id="KW-0732">Signal</keyword>
<gene>
    <name evidence="3" type="primary">Prrt3</name>
</gene>
<feature type="chain" id="PRO_5034072220" evidence="2">
    <location>
        <begin position="27"/>
        <end position="422"/>
    </location>
</feature>
<feature type="signal peptide" evidence="2">
    <location>
        <begin position="1"/>
        <end position="26"/>
    </location>
</feature>
<name>A0A8C5Z770_MARMA</name>
<dbReference type="InterPro" id="IPR043242">
    <property type="entry name" value="PRRT3"/>
</dbReference>
<keyword evidence="4" id="KW-1185">Reference proteome</keyword>
<dbReference type="PANTHER" id="PTHR47400:SF1">
    <property type="entry name" value="PROLINE-RICH TRANSMEMBRANE PROTEIN 3"/>
    <property type="match status" value="1"/>
</dbReference>
<dbReference type="AlphaFoldDB" id="A0A8C5Z770"/>
<dbReference type="Ensembl" id="ENSMMMT00000011761.1">
    <property type="protein sequence ID" value="ENSMMMP00000010315.1"/>
    <property type="gene ID" value="ENSMMMG00000009178.1"/>
</dbReference>
<evidence type="ECO:0000256" key="2">
    <source>
        <dbReference type="SAM" id="SignalP"/>
    </source>
</evidence>
<dbReference type="GeneTree" id="ENSGT00730000111360"/>
<evidence type="ECO:0000313" key="4">
    <source>
        <dbReference type="Proteomes" id="UP000694407"/>
    </source>
</evidence>
<reference evidence="3" key="1">
    <citation type="submission" date="2025-08" db="UniProtKB">
        <authorList>
            <consortium name="Ensembl"/>
        </authorList>
    </citation>
    <scope>IDENTIFICATION</scope>
</reference>
<protein>
    <submittedName>
        <fullName evidence="3">Proline-rich transmembrane protein 3-like</fullName>
    </submittedName>
</protein>
<reference evidence="3" key="2">
    <citation type="submission" date="2025-09" db="UniProtKB">
        <authorList>
            <consortium name="Ensembl"/>
        </authorList>
    </citation>
    <scope>IDENTIFICATION</scope>
</reference>